<evidence type="ECO:0000313" key="2">
    <source>
        <dbReference type="Proteomes" id="UP001060085"/>
    </source>
</evidence>
<comment type="caution">
    <text evidence="1">The sequence shown here is derived from an EMBL/GenBank/DDBJ whole genome shotgun (WGS) entry which is preliminary data.</text>
</comment>
<dbReference type="EMBL" id="CM044706">
    <property type="protein sequence ID" value="KAI5657297.1"/>
    <property type="molecule type" value="Genomic_DNA"/>
</dbReference>
<gene>
    <name evidence="1" type="ORF">M9H77_26090</name>
</gene>
<proteinExistence type="predicted"/>
<reference evidence="2" key="1">
    <citation type="journal article" date="2023" name="Nat. Plants">
        <title>Single-cell RNA sequencing provides a high-resolution roadmap for understanding the multicellular compartmentation of specialized metabolism.</title>
        <authorList>
            <person name="Sun S."/>
            <person name="Shen X."/>
            <person name="Li Y."/>
            <person name="Li Y."/>
            <person name="Wang S."/>
            <person name="Li R."/>
            <person name="Zhang H."/>
            <person name="Shen G."/>
            <person name="Guo B."/>
            <person name="Wei J."/>
            <person name="Xu J."/>
            <person name="St-Pierre B."/>
            <person name="Chen S."/>
            <person name="Sun C."/>
        </authorList>
    </citation>
    <scope>NUCLEOTIDE SEQUENCE [LARGE SCALE GENOMIC DNA]</scope>
</reference>
<accession>A0ACC0A8P3</accession>
<evidence type="ECO:0000313" key="1">
    <source>
        <dbReference type="EMBL" id="KAI5657297.1"/>
    </source>
</evidence>
<organism evidence="1 2">
    <name type="scientific">Catharanthus roseus</name>
    <name type="common">Madagascar periwinkle</name>
    <name type="synonym">Vinca rosea</name>
    <dbReference type="NCBI Taxonomy" id="4058"/>
    <lineage>
        <taxon>Eukaryota</taxon>
        <taxon>Viridiplantae</taxon>
        <taxon>Streptophyta</taxon>
        <taxon>Embryophyta</taxon>
        <taxon>Tracheophyta</taxon>
        <taxon>Spermatophyta</taxon>
        <taxon>Magnoliopsida</taxon>
        <taxon>eudicotyledons</taxon>
        <taxon>Gunneridae</taxon>
        <taxon>Pentapetalae</taxon>
        <taxon>asterids</taxon>
        <taxon>lamiids</taxon>
        <taxon>Gentianales</taxon>
        <taxon>Apocynaceae</taxon>
        <taxon>Rauvolfioideae</taxon>
        <taxon>Vinceae</taxon>
        <taxon>Catharanthinae</taxon>
        <taxon>Catharanthus</taxon>
    </lineage>
</organism>
<protein>
    <submittedName>
        <fullName evidence="1">Uncharacterized protein</fullName>
    </submittedName>
</protein>
<dbReference type="Proteomes" id="UP001060085">
    <property type="component" value="Linkage Group LG06"/>
</dbReference>
<name>A0ACC0A8P3_CATRO</name>
<sequence>MKNCEKTDIVPVVDVDKVWRMGIMLLQTLPIVKIEWKEFHRRRMLRKFSDLIPAIELNMNAWECVEEGFKIMKDKIIAEVRPYYVDDSGNKVRSSDIKDSVGRRSKEWPSFAVANLEEFATLNLEEIGSLPLHFPLPPPSFSLLSLFLSCPPLLHQLLHRRCSFIDTTLAQLYLLPFSLFSPLSSLSSFAPLDVPPMLDLHRCRTHYSFTASLFLSSLLIPPQSSSTPPTPFRNHPQYRKTWLFKGNLAKKYSFVTLYPGYDFGYDLVFGSVKGLHCTWLVPRTRASSDGVDISDSGEWIHLKRSVDRGGCSPIGLRRHHIMVCSGVRSPSGESRGLRGLEMLFTHVELHRKLHTHRDGHERAGQFVDYCSDKFWKAFCTLKAQKTEEHRQNSTPRPTDMQLIYESRPIYDRRPEQLLELYFLQHPLSIDKKVDQAVKPKVQQQIAYVNYILHGAVVALFNAAGISMSELGSLEPPPNWRWLEKTTKRNINGKKQSENDENKADDINEEDLPPKATLLSTAGPDLNKKKRNRSLPWMVRLKLLYMAIPAVRAQAMPDQEVRLTAREVRMTTIFFLLVYDCLYAFLCFSYVLFAVLTS</sequence>
<keyword evidence="2" id="KW-1185">Reference proteome</keyword>